<keyword evidence="6 8" id="KW-0472">Membrane</keyword>
<dbReference type="InterPro" id="IPR050586">
    <property type="entry name" value="CPA3_Na-H_Antiporter_D"/>
</dbReference>
<evidence type="ECO:0000256" key="5">
    <source>
        <dbReference type="ARBA" id="ARBA00022989"/>
    </source>
</evidence>
<dbReference type="OrthoDB" id="9768329at2"/>
<evidence type="ECO:0000256" key="8">
    <source>
        <dbReference type="SAM" id="Phobius"/>
    </source>
</evidence>
<keyword evidence="5 8" id="KW-1133">Transmembrane helix</keyword>
<evidence type="ECO:0000256" key="3">
    <source>
        <dbReference type="ARBA" id="ARBA00022475"/>
    </source>
</evidence>
<evidence type="ECO:0000256" key="4">
    <source>
        <dbReference type="ARBA" id="ARBA00022692"/>
    </source>
</evidence>
<gene>
    <name evidence="10" type="ORF">C1949_08135</name>
</gene>
<evidence type="ECO:0000313" key="10">
    <source>
        <dbReference type="EMBL" id="POB04375.1"/>
    </source>
</evidence>
<dbReference type="PANTHER" id="PTHR42703:SF1">
    <property type="entry name" value="NA(+)_H(+) ANTIPORTER SUBUNIT D1"/>
    <property type="match status" value="1"/>
</dbReference>
<dbReference type="AlphaFoldDB" id="A0A2P4EWM7"/>
<comment type="similarity">
    <text evidence="2">Belongs to the CPA3 antiporters (TC 2.A.63) subunit D family.</text>
</comment>
<dbReference type="GO" id="GO:0005886">
    <property type="term" value="C:plasma membrane"/>
    <property type="evidence" value="ECO:0007669"/>
    <property type="project" value="UniProtKB-SubCell"/>
</dbReference>
<feature type="transmembrane region" description="Helical" evidence="8">
    <location>
        <begin position="301"/>
        <end position="322"/>
    </location>
</feature>
<evidence type="ECO:0000256" key="1">
    <source>
        <dbReference type="ARBA" id="ARBA00004651"/>
    </source>
</evidence>
<feature type="transmembrane region" description="Helical" evidence="8">
    <location>
        <begin position="6"/>
        <end position="24"/>
    </location>
</feature>
<feature type="domain" description="NADH:quinone oxidoreductase/Mrp antiporter transmembrane" evidence="9">
    <location>
        <begin position="124"/>
        <end position="420"/>
    </location>
</feature>
<comment type="caution">
    <text evidence="10">The sequence shown here is derived from an EMBL/GenBank/DDBJ whole genome shotgun (WGS) entry which is preliminary data.</text>
</comment>
<evidence type="ECO:0000259" key="9">
    <source>
        <dbReference type="Pfam" id="PF00361"/>
    </source>
</evidence>
<dbReference type="Pfam" id="PF00361">
    <property type="entry name" value="Proton_antipo_M"/>
    <property type="match status" value="1"/>
</dbReference>
<feature type="transmembrane region" description="Helical" evidence="8">
    <location>
        <begin position="126"/>
        <end position="145"/>
    </location>
</feature>
<evidence type="ECO:0000256" key="7">
    <source>
        <dbReference type="RuleBase" id="RU000320"/>
    </source>
</evidence>
<feature type="transmembrane region" description="Helical" evidence="8">
    <location>
        <begin position="456"/>
        <end position="477"/>
    </location>
</feature>
<feature type="transmembrane region" description="Helical" evidence="8">
    <location>
        <begin position="240"/>
        <end position="264"/>
    </location>
</feature>
<reference evidence="10 11" key="1">
    <citation type="submission" date="2018-01" db="EMBL/GenBank/DDBJ databases">
        <title>Draft genome of the type strain Pseudomonas oceani DSM 100277 isolated from the deep water in Okinawa trough, northwestern Pacific Ocean.</title>
        <authorList>
            <person name="Gomila M."/>
            <person name="Mulet M."/>
            <person name="Garcia-Valdes E."/>
            <person name="Lalucat J."/>
        </authorList>
    </citation>
    <scope>NUCLEOTIDE SEQUENCE [LARGE SCALE GENOMIC DNA]</scope>
    <source>
        <strain evidence="10 11">DSM 100277</strain>
    </source>
</reference>
<comment type="subcellular location">
    <subcellularLocation>
        <location evidence="1">Cell membrane</location>
        <topology evidence="1">Multi-pass membrane protein</topology>
    </subcellularLocation>
    <subcellularLocation>
        <location evidence="7">Membrane</location>
        <topology evidence="7">Multi-pass membrane protein</topology>
    </subcellularLocation>
</comment>
<feature type="transmembrane region" description="Helical" evidence="8">
    <location>
        <begin position="78"/>
        <end position="96"/>
    </location>
</feature>
<keyword evidence="3" id="KW-1003">Cell membrane</keyword>
<dbReference type="InterPro" id="IPR001750">
    <property type="entry name" value="ND/Mrp_TM"/>
</dbReference>
<dbReference type="PRINTS" id="PR01437">
    <property type="entry name" value="NUOXDRDTASE4"/>
</dbReference>
<evidence type="ECO:0000256" key="2">
    <source>
        <dbReference type="ARBA" id="ARBA00005346"/>
    </source>
</evidence>
<feature type="transmembrane region" description="Helical" evidence="8">
    <location>
        <begin position="157"/>
        <end position="181"/>
    </location>
</feature>
<name>A0A2P4EWM7_9GAMM</name>
<accession>A0A2P4EWM7</accession>
<keyword evidence="11" id="KW-1185">Reference proteome</keyword>
<feature type="transmembrane region" description="Helical" evidence="8">
    <location>
        <begin position="201"/>
        <end position="228"/>
    </location>
</feature>
<feature type="transmembrane region" description="Helical" evidence="8">
    <location>
        <begin position="369"/>
        <end position="388"/>
    </location>
</feature>
<dbReference type="GO" id="GO:0042773">
    <property type="term" value="P:ATP synthesis coupled electron transport"/>
    <property type="evidence" value="ECO:0007669"/>
    <property type="project" value="InterPro"/>
</dbReference>
<protein>
    <submittedName>
        <fullName evidence="10">Monovalent cation/H+ antiporter subunit D</fullName>
    </submittedName>
</protein>
<dbReference type="NCBIfam" id="NF009309">
    <property type="entry name" value="PRK12666.1"/>
    <property type="match status" value="1"/>
</dbReference>
<dbReference type="Proteomes" id="UP000243451">
    <property type="component" value="Unassembled WGS sequence"/>
</dbReference>
<evidence type="ECO:0000313" key="11">
    <source>
        <dbReference type="Proteomes" id="UP000243451"/>
    </source>
</evidence>
<dbReference type="PANTHER" id="PTHR42703">
    <property type="entry name" value="NADH DEHYDROGENASE"/>
    <property type="match status" value="1"/>
</dbReference>
<feature type="transmembrane region" description="Helical" evidence="8">
    <location>
        <begin position="408"/>
        <end position="427"/>
    </location>
</feature>
<evidence type="ECO:0000256" key="6">
    <source>
        <dbReference type="ARBA" id="ARBA00023136"/>
    </source>
</evidence>
<dbReference type="GO" id="GO:0008137">
    <property type="term" value="F:NADH dehydrogenase (ubiquinone) activity"/>
    <property type="evidence" value="ECO:0007669"/>
    <property type="project" value="InterPro"/>
</dbReference>
<dbReference type="InterPro" id="IPR003918">
    <property type="entry name" value="NADH_UbQ_OxRdtase"/>
</dbReference>
<proteinExistence type="inferred from homology"/>
<feature type="transmembrane region" description="Helical" evidence="8">
    <location>
        <begin position="328"/>
        <end position="349"/>
    </location>
</feature>
<dbReference type="EMBL" id="PPSK01000005">
    <property type="protein sequence ID" value="POB04375.1"/>
    <property type="molecule type" value="Genomic_DNA"/>
</dbReference>
<organism evidence="10 11">
    <name type="scientific">Halopseudomonas oceani</name>
    <dbReference type="NCBI Taxonomy" id="1708783"/>
    <lineage>
        <taxon>Bacteria</taxon>
        <taxon>Pseudomonadati</taxon>
        <taxon>Pseudomonadota</taxon>
        <taxon>Gammaproteobacteria</taxon>
        <taxon>Pseudomonadales</taxon>
        <taxon>Pseudomonadaceae</taxon>
        <taxon>Halopseudomonas</taxon>
    </lineage>
</organism>
<sequence>MSHLPILPVLVPMFAGALLLVLGASMDTKRALSLLATFLQIPLAAMLLVEAGQGISVYALGNWMPPFGIVLVVDRLSALLLLVTAVLASAALIYAVRGDDAAGRNFHPLFQFQLMGINGAFLTGDLFNLFVFFEILLISSYALLLHGAGSARVRAGLHYLLLNLTGSALFLIAVGTLYGVTGTLNMADMALKVRALDPADAPLVGAAGMLLLVVFGLKTAVFPLYFWLPRAYAAAGAPVAALFAIMTKVGLYSILRVYTLIFGAEAGELANMALHWLWPLALVTLLLGAIGALAASTLSALTAYLVVVSVGTMLAGLALGTAEALQATLFYLIHSTWITGAMFLFTGIIQRIRGPRFSARLVSGPQLPFPMLMGGVFFLIAMSIVGMPPLSGFLGKLMLLGAAGQGNAAAWLYAAVLGSGLLGLVALSRAGSTLFWRQTDQAASGEPVDGARMGAVVLLLLGSPLLVVLAGPLLGYLGQTAEQLLLPQIYIDAVLSQVPVGGATP</sequence>
<keyword evidence="4 7" id="KW-0812">Transmembrane</keyword>
<dbReference type="RefSeq" id="WP_104737976.1">
    <property type="nucleotide sequence ID" value="NZ_BMHR01000001.1"/>
</dbReference>
<feature type="transmembrane region" description="Helical" evidence="8">
    <location>
        <begin position="276"/>
        <end position="294"/>
    </location>
</feature>